<proteinExistence type="predicted"/>
<reference evidence="2 3" key="1">
    <citation type="submission" date="2015-12" db="EMBL/GenBank/DDBJ databases">
        <title>Genome sequence of Thalassospira xiamenensis MCCC 1A03005.</title>
        <authorList>
            <person name="Lu L."/>
            <person name="Lai Q."/>
            <person name="Shao Z."/>
            <person name="Qian P."/>
        </authorList>
    </citation>
    <scope>NUCLEOTIDE SEQUENCE [LARGE SCALE GENOMIC DNA]</scope>
    <source>
        <strain evidence="2 3">MCCC 1A03005</strain>
    </source>
</reference>
<dbReference type="Proteomes" id="UP000076167">
    <property type="component" value="Unassembled WGS sequence"/>
</dbReference>
<sequence length="173" mass="18464">MPCNEPQQAETTALRPNGTYAEQKAAVENSLMDVGGKVAVCRLPKVLSTATPLIAKWVDMLRAKGRIEAFDDLYISPVSGAYASRVLALIMVGQASGVFQVASREDLSYYELALAIASKLGVSSALVRPVSVQTLGGSLQSQGRYPSMSGQNVEKTFGVLPQSLDELLDELLT</sequence>
<evidence type="ECO:0000259" key="1">
    <source>
        <dbReference type="Pfam" id="PF04321"/>
    </source>
</evidence>
<accession>A0ABR5Y4R0</accession>
<gene>
    <name evidence="2" type="ORF">AUP40_11895</name>
</gene>
<dbReference type="InterPro" id="IPR029903">
    <property type="entry name" value="RmlD-like-bd"/>
</dbReference>
<organism evidence="2 3">
    <name type="scientific">Thalassospira xiamenensis</name>
    <dbReference type="NCBI Taxonomy" id="220697"/>
    <lineage>
        <taxon>Bacteria</taxon>
        <taxon>Pseudomonadati</taxon>
        <taxon>Pseudomonadota</taxon>
        <taxon>Alphaproteobacteria</taxon>
        <taxon>Rhodospirillales</taxon>
        <taxon>Thalassospiraceae</taxon>
        <taxon>Thalassospira</taxon>
    </lineage>
</organism>
<dbReference type="EMBL" id="LPXL01000010">
    <property type="protein sequence ID" value="KZD05703.1"/>
    <property type="molecule type" value="Genomic_DNA"/>
</dbReference>
<keyword evidence="3" id="KW-1185">Reference proteome</keyword>
<protein>
    <recommendedName>
        <fullName evidence="1">RmlD-like substrate binding domain-containing protein</fullName>
    </recommendedName>
</protein>
<dbReference type="Gene3D" id="3.40.50.720">
    <property type="entry name" value="NAD(P)-binding Rossmann-like Domain"/>
    <property type="match status" value="1"/>
</dbReference>
<name>A0ABR5Y4R0_9PROT</name>
<dbReference type="InterPro" id="IPR036291">
    <property type="entry name" value="NAD(P)-bd_dom_sf"/>
</dbReference>
<evidence type="ECO:0000313" key="2">
    <source>
        <dbReference type="EMBL" id="KZD05703.1"/>
    </source>
</evidence>
<dbReference type="SUPFAM" id="SSF51735">
    <property type="entry name" value="NAD(P)-binding Rossmann-fold domains"/>
    <property type="match status" value="1"/>
</dbReference>
<evidence type="ECO:0000313" key="3">
    <source>
        <dbReference type="Proteomes" id="UP000076167"/>
    </source>
</evidence>
<feature type="domain" description="RmlD-like substrate binding" evidence="1">
    <location>
        <begin position="9"/>
        <end position="172"/>
    </location>
</feature>
<comment type="caution">
    <text evidence="2">The sequence shown here is derived from an EMBL/GenBank/DDBJ whole genome shotgun (WGS) entry which is preliminary data.</text>
</comment>
<dbReference type="Pfam" id="PF04321">
    <property type="entry name" value="RmlD_sub_bind"/>
    <property type="match status" value="1"/>
</dbReference>